<dbReference type="SUPFAM" id="SSF47336">
    <property type="entry name" value="ACP-like"/>
    <property type="match status" value="1"/>
</dbReference>
<dbReference type="InterPro" id="IPR045851">
    <property type="entry name" value="AMP-bd_C_sf"/>
</dbReference>
<name>A0ABS9ACM2_9GAMM</name>
<dbReference type="InterPro" id="IPR042099">
    <property type="entry name" value="ANL_N_sf"/>
</dbReference>
<feature type="transmembrane region" description="Helical" evidence="4">
    <location>
        <begin position="706"/>
        <end position="730"/>
    </location>
</feature>
<feature type="region of interest" description="Disordered" evidence="3">
    <location>
        <begin position="269"/>
        <end position="288"/>
    </location>
</feature>
<evidence type="ECO:0000256" key="4">
    <source>
        <dbReference type="SAM" id="Phobius"/>
    </source>
</evidence>
<dbReference type="InterPro" id="IPR036736">
    <property type="entry name" value="ACP-like_sf"/>
</dbReference>
<dbReference type="Gene3D" id="3.30.300.30">
    <property type="match status" value="1"/>
</dbReference>
<keyword evidence="4" id="KW-1133">Transmembrane helix</keyword>
<evidence type="ECO:0000313" key="6">
    <source>
        <dbReference type="EMBL" id="MCE8019469.1"/>
    </source>
</evidence>
<keyword evidence="4" id="KW-0472">Membrane</keyword>
<dbReference type="InterPro" id="IPR040097">
    <property type="entry name" value="FAAL/FAAC"/>
</dbReference>
<organism evidence="6 7">
    <name type="scientific">Billgrantia zhangzhouensis</name>
    <dbReference type="NCBI Taxonomy" id="2733481"/>
    <lineage>
        <taxon>Bacteria</taxon>
        <taxon>Pseudomonadati</taxon>
        <taxon>Pseudomonadota</taxon>
        <taxon>Gammaproteobacteria</taxon>
        <taxon>Oceanospirillales</taxon>
        <taxon>Halomonadaceae</taxon>
        <taxon>Billgrantia</taxon>
    </lineage>
</organism>
<dbReference type="CDD" id="cd05931">
    <property type="entry name" value="FAAL"/>
    <property type="match status" value="1"/>
</dbReference>
<feature type="domain" description="Carrier" evidence="5">
    <location>
        <begin position="8"/>
        <end position="91"/>
    </location>
</feature>
<reference evidence="6 7" key="1">
    <citation type="journal article" date="2021" name="Front. Microbiol.">
        <title>Aerobic Denitrification and Heterotrophic Sulfur Oxidation in the Genus Halomonas Revealed by Six Novel Species Characterizations and Genome-Based Analysis.</title>
        <authorList>
            <person name="Wang L."/>
            <person name="Shao Z."/>
        </authorList>
    </citation>
    <scope>NUCLEOTIDE SEQUENCE [LARGE SCALE GENOMIC DNA]</scope>
    <source>
        <strain evidence="6 7">MCCC 1A11036</strain>
    </source>
</reference>
<accession>A0ABS9ACM2</accession>
<dbReference type="Gene3D" id="1.10.1200.10">
    <property type="entry name" value="ACP-like"/>
    <property type="match status" value="1"/>
</dbReference>
<evidence type="ECO:0000259" key="5">
    <source>
        <dbReference type="PROSITE" id="PS50075"/>
    </source>
</evidence>
<proteinExistence type="inferred from homology"/>
<comment type="caution">
    <text evidence="6">The sequence shown here is derived from an EMBL/GenBank/DDBJ whole genome shotgun (WGS) entry which is preliminary data.</text>
</comment>
<dbReference type="RefSeq" id="WP_234272861.1">
    <property type="nucleotide sequence ID" value="NZ_JABFTT010000003.1"/>
</dbReference>
<dbReference type="PROSITE" id="PS50075">
    <property type="entry name" value="CARRIER"/>
    <property type="match status" value="1"/>
</dbReference>
<sequence length="940" mass="104243">MANRHGSRDVQERLLALLETLVRETRPDRDNAAPIGLDSRLDRDLGLDSLARSELLLRVEQAFGIRLPESALLAETPKALLELLQAQPQPTHASSESREKPAPAPPTPSVSDSTEGQPHAATTLNEAMDWHLQQHPQRPHLYLYGGDDQPQVMSYADLDREAQGVAAALASRGVSQGDRVALMLPTSRDYFIAFFGVLRAGAVPVPIYPPARPAQLEEHLRRHGRILNNAGAGLLITATEARSVARLLHAEAPHLRHIVTLADLGEWQSHRKPRRPEPDDLALLQYTSGSTGDPKGVRLTHAQLLANIRAMGEHLEATPDDVFVSWLPLYHDMGLIAAWLASLYYAIPLVVMSPLTFLSHPLRWLELIDRHRGTISGAPNFGYELCLRAMTSERTQHLDLSSWRVAFNGAEPVSAQTMEQFTECLAPCGLRRNALMPVYGLAETAVGLCVARPGRGVIVDRVNRERFSQHGEASPEQDAAAAQCFVNCGPPLPGYALRIVEDQGRELGERREGDIEFRGPSTTDGYFDNPEESEKLRHGDWLRTGDRGYLADGDLHISGRRKDVLVRGGRNIYPYDIESAVGRLEGIRKGCVAVFGDPDPETGVESLVVVAETQEQDPARRRELQRAIADTVVDIVNVPADEICLVPPHAVLKTSSGKIRRAATRDHYRQGRLGERAPPLWRQLTRLALRAGFKRLQLALGRVGDWAYYAYAWSIFGLGLGLFTLVGLLLPRLTWRWRLAHYLTRGMAALGGIRLAVQGLEQLPRERPFVLVANHASYLDVLVLTAALPCSLRYLAKEELERRLLIRLPLSRMGALFVERFDPRQAERDMQEVEQAVTAGDTLAIFPEGTFHADPGLDDFHMGAFLTAAHVGVQVVPVAIRGTRRLLRGQEWRPHPGKVSLHVGSPLTPDGDDWNAALRLKNATYDHILRHCGEGPRRRT</sequence>
<dbReference type="PROSITE" id="PS00455">
    <property type="entry name" value="AMP_BINDING"/>
    <property type="match status" value="1"/>
</dbReference>
<evidence type="ECO:0000256" key="2">
    <source>
        <dbReference type="ARBA" id="ARBA00022598"/>
    </source>
</evidence>
<keyword evidence="7" id="KW-1185">Reference proteome</keyword>
<evidence type="ECO:0000313" key="7">
    <source>
        <dbReference type="Proteomes" id="UP001320122"/>
    </source>
</evidence>
<dbReference type="CDD" id="cd07989">
    <property type="entry name" value="LPLAT_AGPAT-like"/>
    <property type="match status" value="1"/>
</dbReference>
<dbReference type="Pfam" id="PF00550">
    <property type="entry name" value="PP-binding"/>
    <property type="match status" value="1"/>
</dbReference>
<feature type="region of interest" description="Disordered" evidence="3">
    <location>
        <begin position="87"/>
        <end position="118"/>
    </location>
</feature>
<evidence type="ECO:0000256" key="1">
    <source>
        <dbReference type="ARBA" id="ARBA00006432"/>
    </source>
</evidence>
<dbReference type="PANTHER" id="PTHR22754:SF32">
    <property type="entry name" value="DISCO-INTERACTING PROTEIN 2"/>
    <property type="match status" value="1"/>
</dbReference>
<comment type="similarity">
    <text evidence="1">Belongs to the ATP-dependent AMP-binding enzyme family.</text>
</comment>
<dbReference type="SUPFAM" id="SSF69593">
    <property type="entry name" value="Glycerol-3-phosphate (1)-acyltransferase"/>
    <property type="match status" value="1"/>
</dbReference>
<dbReference type="EMBL" id="JABFTT010000003">
    <property type="protein sequence ID" value="MCE8019469.1"/>
    <property type="molecule type" value="Genomic_DNA"/>
</dbReference>
<dbReference type="InterPro" id="IPR002123">
    <property type="entry name" value="Plipid/glycerol_acylTrfase"/>
</dbReference>
<gene>
    <name evidence="6" type="ORF">HOP51_04940</name>
</gene>
<dbReference type="InterPro" id="IPR020845">
    <property type="entry name" value="AMP-binding_CS"/>
</dbReference>
<keyword evidence="4" id="KW-0812">Transmembrane</keyword>
<feature type="compositionally biased region" description="Polar residues" evidence="3">
    <location>
        <begin position="109"/>
        <end position="118"/>
    </location>
</feature>
<dbReference type="Pfam" id="PF00501">
    <property type="entry name" value="AMP-binding"/>
    <property type="match status" value="1"/>
</dbReference>
<dbReference type="InterPro" id="IPR009081">
    <property type="entry name" value="PP-bd_ACP"/>
</dbReference>
<dbReference type="PANTHER" id="PTHR22754">
    <property type="entry name" value="DISCO-INTERACTING PROTEIN 2 DIP2 -RELATED"/>
    <property type="match status" value="1"/>
</dbReference>
<dbReference type="Pfam" id="PF01553">
    <property type="entry name" value="Acyltransferase"/>
    <property type="match status" value="1"/>
</dbReference>
<dbReference type="Proteomes" id="UP001320122">
    <property type="component" value="Unassembled WGS sequence"/>
</dbReference>
<keyword evidence="2" id="KW-0436">Ligase</keyword>
<evidence type="ECO:0000256" key="3">
    <source>
        <dbReference type="SAM" id="MobiDB-lite"/>
    </source>
</evidence>
<dbReference type="SUPFAM" id="SSF56801">
    <property type="entry name" value="Acetyl-CoA synthetase-like"/>
    <property type="match status" value="1"/>
</dbReference>
<dbReference type="SMART" id="SM00563">
    <property type="entry name" value="PlsC"/>
    <property type="match status" value="1"/>
</dbReference>
<protein>
    <submittedName>
        <fullName evidence="6">AMP-binding protein</fullName>
    </submittedName>
</protein>
<dbReference type="Gene3D" id="3.40.50.12780">
    <property type="entry name" value="N-terminal domain of ligase-like"/>
    <property type="match status" value="1"/>
</dbReference>
<dbReference type="InterPro" id="IPR000873">
    <property type="entry name" value="AMP-dep_synth/lig_dom"/>
</dbReference>